<organism evidence="7 8">
    <name type="scientific">Phyllosticta citriasiana</name>
    <dbReference type="NCBI Taxonomy" id="595635"/>
    <lineage>
        <taxon>Eukaryota</taxon>
        <taxon>Fungi</taxon>
        <taxon>Dikarya</taxon>
        <taxon>Ascomycota</taxon>
        <taxon>Pezizomycotina</taxon>
        <taxon>Dothideomycetes</taxon>
        <taxon>Dothideomycetes incertae sedis</taxon>
        <taxon>Botryosphaeriales</taxon>
        <taxon>Phyllostictaceae</taxon>
        <taxon>Phyllosticta</taxon>
    </lineage>
</organism>
<accession>A0ABR1KT88</accession>
<evidence type="ECO:0000256" key="4">
    <source>
        <dbReference type="ARBA" id="ARBA00022839"/>
    </source>
</evidence>
<dbReference type="InterPro" id="IPR036397">
    <property type="entry name" value="RNaseH_sf"/>
</dbReference>
<feature type="compositionally biased region" description="Polar residues" evidence="5">
    <location>
        <begin position="94"/>
        <end position="117"/>
    </location>
</feature>
<evidence type="ECO:0000256" key="5">
    <source>
        <dbReference type="SAM" id="MobiDB-lite"/>
    </source>
</evidence>
<name>A0ABR1KT88_9PEZI</name>
<dbReference type="PANTHER" id="PTHR12801:SF112">
    <property type="entry name" value="RNA EXONUCLEASE 3"/>
    <property type="match status" value="1"/>
</dbReference>
<proteinExistence type="inferred from homology"/>
<evidence type="ECO:0000313" key="7">
    <source>
        <dbReference type="EMBL" id="KAK7520725.1"/>
    </source>
</evidence>
<evidence type="ECO:0000313" key="8">
    <source>
        <dbReference type="Proteomes" id="UP001363622"/>
    </source>
</evidence>
<feature type="region of interest" description="Disordered" evidence="5">
    <location>
        <begin position="627"/>
        <end position="668"/>
    </location>
</feature>
<evidence type="ECO:0000256" key="2">
    <source>
        <dbReference type="ARBA" id="ARBA00022722"/>
    </source>
</evidence>
<dbReference type="SMART" id="SM00479">
    <property type="entry name" value="EXOIII"/>
    <property type="match status" value="1"/>
</dbReference>
<keyword evidence="3" id="KW-0378">Hydrolase</keyword>
<evidence type="ECO:0000256" key="3">
    <source>
        <dbReference type="ARBA" id="ARBA00022801"/>
    </source>
</evidence>
<dbReference type="EMBL" id="JBBPHU010000003">
    <property type="protein sequence ID" value="KAK7520725.1"/>
    <property type="molecule type" value="Genomic_DNA"/>
</dbReference>
<dbReference type="InterPro" id="IPR034922">
    <property type="entry name" value="REX1-like_exo"/>
</dbReference>
<dbReference type="InterPro" id="IPR013520">
    <property type="entry name" value="Ribonucl_H"/>
</dbReference>
<feature type="compositionally biased region" description="Basic and acidic residues" evidence="5">
    <location>
        <begin position="50"/>
        <end position="63"/>
    </location>
</feature>
<comment type="caution">
    <text evidence="7">The sequence shown here is derived from an EMBL/GenBank/DDBJ whole genome shotgun (WGS) entry which is preliminary data.</text>
</comment>
<comment type="similarity">
    <text evidence="1">Belongs to the REXO1/REXO3 family.</text>
</comment>
<keyword evidence="8" id="KW-1185">Reference proteome</keyword>
<dbReference type="InterPro" id="IPR012337">
    <property type="entry name" value="RNaseH-like_sf"/>
</dbReference>
<dbReference type="SUPFAM" id="SSF53098">
    <property type="entry name" value="Ribonuclease H-like"/>
    <property type="match status" value="1"/>
</dbReference>
<dbReference type="Proteomes" id="UP001363622">
    <property type="component" value="Unassembled WGS sequence"/>
</dbReference>
<feature type="region of interest" description="Disordered" evidence="5">
    <location>
        <begin position="482"/>
        <end position="501"/>
    </location>
</feature>
<evidence type="ECO:0000256" key="1">
    <source>
        <dbReference type="ARBA" id="ARBA00006357"/>
    </source>
</evidence>
<sequence>MWTSKGLFKEIICPMGAACRMPNCIFAHDFFGTTPSRDGHGLESTPKPKSGVEKPSIEHVPEPKKRKIDVDDGTSLPPQQPAKKAFVGGLVGVNKSSTNAKKTLGKTSVSKTTNNSPKHLKTAQRPISPPPKSASQKLKVPMAGTGDTKKESLNPRPIKGEPAQWAVRYALLQKLHEAIAVLNKKAKDSSDPELQALHLGDNELVKAALDEEEHLAKTQGKVYRNVTGQRVMSYKKMKMEEWKAHLLLRRKTPATHAKLETKIPQRVDTGLSPEQETMFLSRLITNQTGLDRHGYVTRVPSREEIEEARQAVKWVANWEVCDRCATRFQVFPDRREDGVLTTGGHCTYHAGKVLYPPRKKTDNITGREEPRYMCCREPLGSRGCVTVNTHVFKVADGKRMAAIMPFIETPPNSNPIRDKAVCFDCEMGYTVYGLEVIRLTATSWPDGEPLIDVLVRPLGTVLDLNTRYSGVTAEQFFSAREYDGSDPVSSNPRASASEKGATTLRIVSNPEAARALLLSHISPETPLLGHALENDLNVMRLVHPAIIDTVMLYPHVKGLPIRHSLKALAKSQLGQEIQTAGAAGHDSLEDARSTGELVRAKVAKEWRKLQDAGWTVTSQGFWPPEAKVGGSVGLERSSGTASGESWKPGAEMRREQQPGVDHCHTQSG</sequence>
<reference evidence="7 8" key="1">
    <citation type="submission" date="2024-04" db="EMBL/GenBank/DDBJ databases">
        <title>Phyllosticta paracitricarpa is synonymous to the EU quarantine fungus P. citricarpa based on phylogenomic analyses.</title>
        <authorList>
            <consortium name="Lawrence Berkeley National Laboratory"/>
            <person name="Van Ingen-Buijs V.A."/>
            <person name="Van Westerhoven A.C."/>
            <person name="Haridas S."/>
            <person name="Skiadas P."/>
            <person name="Martin F."/>
            <person name="Groenewald J.Z."/>
            <person name="Crous P.W."/>
            <person name="Seidl M.F."/>
        </authorList>
    </citation>
    <scope>NUCLEOTIDE SEQUENCE [LARGE SCALE GENOMIC DNA]</scope>
    <source>
        <strain evidence="7 8">CBS 123371</strain>
    </source>
</reference>
<keyword evidence="2" id="KW-0540">Nuclease</keyword>
<gene>
    <name evidence="7" type="ORF">IWZ03DRAFT_399103</name>
</gene>
<dbReference type="CDD" id="cd06145">
    <property type="entry name" value="REX1_like"/>
    <property type="match status" value="1"/>
</dbReference>
<feature type="compositionally biased region" description="Basic and acidic residues" evidence="5">
    <location>
        <begin position="650"/>
        <end position="668"/>
    </location>
</feature>
<keyword evidence="4 7" id="KW-0269">Exonuclease</keyword>
<feature type="region of interest" description="Disordered" evidence="5">
    <location>
        <begin position="37"/>
        <end position="158"/>
    </location>
</feature>
<dbReference type="PANTHER" id="PTHR12801">
    <property type="entry name" value="RNA EXONUCLEASE REXO1 / RECO3 FAMILY MEMBER-RELATED"/>
    <property type="match status" value="1"/>
</dbReference>
<dbReference type="InterPro" id="IPR047021">
    <property type="entry name" value="REXO1/3/4-like"/>
</dbReference>
<dbReference type="Gene3D" id="3.30.420.10">
    <property type="entry name" value="Ribonuclease H-like superfamily/Ribonuclease H"/>
    <property type="match status" value="1"/>
</dbReference>
<feature type="domain" description="Exonuclease" evidence="6">
    <location>
        <begin position="419"/>
        <end position="607"/>
    </location>
</feature>
<dbReference type="GO" id="GO:0004527">
    <property type="term" value="F:exonuclease activity"/>
    <property type="evidence" value="ECO:0007669"/>
    <property type="project" value="UniProtKB-KW"/>
</dbReference>
<protein>
    <submittedName>
        <fullName evidence="7">RNA exonuclease Rex3</fullName>
    </submittedName>
</protein>
<evidence type="ECO:0000259" key="6">
    <source>
        <dbReference type="SMART" id="SM00479"/>
    </source>
</evidence>